<dbReference type="InterPro" id="IPR014395">
    <property type="entry name" value="Pen/GL7ACA/AHL_acylase"/>
</dbReference>
<keyword evidence="5" id="KW-0479">Metal-binding</keyword>
<keyword evidence="7" id="KW-1185">Reference proteome</keyword>
<dbReference type="PIRSF" id="PIRSF001227">
    <property type="entry name" value="Pen_acylase"/>
    <property type="match status" value="1"/>
</dbReference>
<dbReference type="Pfam" id="PF01804">
    <property type="entry name" value="Penicil_amidase"/>
    <property type="match status" value="1"/>
</dbReference>
<dbReference type="EMBL" id="CP018082">
    <property type="protein sequence ID" value="APE35368.1"/>
    <property type="molecule type" value="Genomic_DNA"/>
</dbReference>
<dbReference type="PANTHER" id="PTHR34218:SF4">
    <property type="entry name" value="ACYL-HOMOSERINE LACTONE ACYLASE QUIP"/>
    <property type="match status" value="1"/>
</dbReference>
<dbReference type="GO" id="GO:0017000">
    <property type="term" value="P:antibiotic biosynthetic process"/>
    <property type="evidence" value="ECO:0007669"/>
    <property type="project" value="InterPro"/>
</dbReference>
<dbReference type="RefSeq" id="WP_071928558.1">
    <property type="nucleotide sequence ID" value="NZ_CP018082.1"/>
</dbReference>
<dbReference type="Gene3D" id="2.30.120.10">
    <property type="match status" value="1"/>
</dbReference>
<keyword evidence="3" id="KW-0865">Zymogen</keyword>
<dbReference type="KEGG" id="nsl:BOX37_17015"/>
<dbReference type="Proteomes" id="UP000183810">
    <property type="component" value="Chromosome"/>
</dbReference>
<proteinExistence type="inferred from homology"/>
<gene>
    <name evidence="6" type="ORF">BOX37_17015</name>
</gene>
<sequence>MSTADNGRPPLEIIRDPRGIPHITGDSAEAALFGQGYACGIDRAWQLEFLRLRAEGRTAEVFGADTIEWDAFARRSGMDRAARRIYQNSSARSRSLLAAYTEGVNSTLDAADTPELTELAHRPAPWQPWTPVAVFLMHHILFGRFLTKLWRLHAVRALGRDALTLFDCEGVDPAGDTVPEYPDDAFLTELLANFPAGPERSASATRSFGDALSGSNAWGVAGTRTASGAPLIAGDPHRFLELPGIYQQVHLAAPEFDLVGFAFAGVPGTPHFAHAGTVAWGITNGMADYQDLYLERLTRAGADVLADTATGRRPAETRTERILVRDGDPVEIEIITTGNGAVVFGGPDASFAVSLRTPMLTDPETTFDAALDVLFAQNTADVERALTQWVEPVNRIVIADAAGRLIHHVTGKFPRRAPENYWLPVPGWDERYQWRGYVTESVRDKQFDAMVTGYSVIANQRIPETIPLQPTTTETVPPHRADRIDALLANGPAMTVADCARVHGDVHNSAADALLRLLPHLTGLGAGADRLCGRLLEWDRRMHAASTDAYLFAEVRAHLVRAIAADPALSGLAAPHGFGATFTPWFVAQTRIAAALESVVAGAAALGVDISRLVTGALETVAENADAQAELPTWGSVHVLAPIHGWDLVGATPKHPEVARQLRPQPQPLGGDAECVMANGSAVGFSHACGVGSAARYVWDLADRDASRWIVPLGVSGDPRSPWFEDQAPLWARGELIDIVSDWTTLRDTAVRRDEFTRIAGTLRLEHAATAAAEQSPIGPKQEVK</sequence>
<feature type="active site" description="Nucleophile" evidence="4">
    <location>
        <position position="215"/>
    </location>
</feature>
<evidence type="ECO:0000256" key="3">
    <source>
        <dbReference type="ARBA" id="ARBA00023145"/>
    </source>
</evidence>
<accession>A0A1J0VTJ1</accession>
<evidence type="ECO:0000313" key="6">
    <source>
        <dbReference type="EMBL" id="APE35368.1"/>
    </source>
</evidence>
<feature type="binding site" evidence="5">
    <location>
        <position position="288"/>
    </location>
    <ligand>
        <name>Ca(2+)</name>
        <dbReference type="ChEBI" id="CHEBI:29108"/>
    </ligand>
</feature>
<evidence type="ECO:0000256" key="1">
    <source>
        <dbReference type="ARBA" id="ARBA00006586"/>
    </source>
</evidence>
<organism evidence="6 7">
    <name type="scientific">Nocardia mangyaensis</name>
    <dbReference type="NCBI Taxonomy" id="2213200"/>
    <lineage>
        <taxon>Bacteria</taxon>
        <taxon>Bacillati</taxon>
        <taxon>Actinomycetota</taxon>
        <taxon>Actinomycetes</taxon>
        <taxon>Mycobacteriales</taxon>
        <taxon>Nocardiaceae</taxon>
        <taxon>Nocardia</taxon>
    </lineage>
</organism>
<keyword evidence="2" id="KW-0378">Hydrolase</keyword>
<dbReference type="Gene3D" id="1.10.1400.10">
    <property type="match status" value="1"/>
</dbReference>
<dbReference type="GO" id="GO:0016811">
    <property type="term" value="F:hydrolase activity, acting on carbon-nitrogen (but not peptide) bonds, in linear amides"/>
    <property type="evidence" value="ECO:0007669"/>
    <property type="project" value="InterPro"/>
</dbReference>
<dbReference type="Gene3D" id="1.10.439.10">
    <property type="entry name" value="Penicillin Amidohydrolase, domain 1"/>
    <property type="match status" value="1"/>
</dbReference>
<dbReference type="SUPFAM" id="SSF56235">
    <property type="entry name" value="N-terminal nucleophile aminohydrolases (Ntn hydrolases)"/>
    <property type="match status" value="1"/>
</dbReference>
<dbReference type="GO" id="GO:0046872">
    <property type="term" value="F:metal ion binding"/>
    <property type="evidence" value="ECO:0007669"/>
    <property type="project" value="UniProtKB-KW"/>
</dbReference>
<protein>
    <submittedName>
        <fullName evidence="6">Penicillin amidase</fullName>
    </submittedName>
</protein>
<evidence type="ECO:0000256" key="4">
    <source>
        <dbReference type="PIRSR" id="PIRSR001227-1"/>
    </source>
</evidence>
<dbReference type="AlphaFoldDB" id="A0A1J0VTJ1"/>
<dbReference type="OrthoDB" id="9759796at2"/>
<comment type="cofactor">
    <cofactor evidence="5">
        <name>Ca(2+)</name>
        <dbReference type="ChEBI" id="CHEBI:29108"/>
    </cofactor>
    <text evidence="5">Binds 1 Ca(2+) ion per dimer.</text>
</comment>
<evidence type="ECO:0000256" key="5">
    <source>
        <dbReference type="PIRSR" id="PIRSR001227-2"/>
    </source>
</evidence>
<dbReference type="InterPro" id="IPR023343">
    <property type="entry name" value="Penicillin_amidase_dom1"/>
</dbReference>
<reference evidence="6" key="1">
    <citation type="submission" date="2016-11" db="EMBL/GenBank/DDBJ databases">
        <authorList>
            <person name="Jaros S."/>
            <person name="Januszkiewicz K."/>
            <person name="Wedrychowicz H."/>
        </authorList>
    </citation>
    <scope>NUCLEOTIDE SEQUENCE [LARGE SCALE GENOMIC DNA]</scope>
    <source>
        <strain evidence="6">Y48</strain>
    </source>
</reference>
<evidence type="ECO:0000256" key="2">
    <source>
        <dbReference type="ARBA" id="ARBA00022801"/>
    </source>
</evidence>
<dbReference type="PANTHER" id="PTHR34218">
    <property type="entry name" value="PEPTIDASE S45 PENICILLIN AMIDASE"/>
    <property type="match status" value="1"/>
</dbReference>
<dbReference type="InterPro" id="IPR043147">
    <property type="entry name" value="Penicillin_amidase_A-knob"/>
</dbReference>
<comment type="similarity">
    <text evidence="1">Belongs to the peptidase S45 family.</text>
</comment>
<feature type="binding site" evidence="5">
    <location>
        <position position="291"/>
    </location>
    <ligand>
        <name>Ca(2+)</name>
        <dbReference type="ChEBI" id="CHEBI:29108"/>
    </ligand>
</feature>
<dbReference type="InterPro" id="IPR029055">
    <property type="entry name" value="Ntn_hydrolases_N"/>
</dbReference>
<dbReference type="InterPro" id="IPR043146">
    <property type="entry name" value="Penicillin_amidase_N_B-knob"/>
</dbReference>
<dbReference type="InterPro" id="IPR002692">
    <property type="entry name" value="S45"/>
</dbReference>
<evidence type="ECO:0000313" key="7">
    <source>
        <dbReference type="Proteomes" id="UP000183810"/>
    </source>
</evidence>
<dbReference type="Gene3D" id="3.60.20.10">
    <property type="entry name" value="Glutamine Phosphoribosylpyrophosphate, subunit 1, domain 1"/>
    <property type="match status" value="1"/>
</dbReference>
<name>A0A1J0VTJ1_9NOCA</name>
<keyword evidence="5" id="KW-0106">Calcium</keyword>